<evidence type="ECO:0000256" key="2">
    <source>
        <dbReference type="ARBA" id="ARBA00022737"/>
    </source>
</evidence>
<dbReference type="PANTHER" id="PTHR24379">
    <property type="entry name" value="KRAB AND ZINC FINGER DOMAIN-CONTAINING"/>
    <property type="match status" value="1"/>
</dbReference>
<dbReference type="GO" id="GO:0008270">
    <property type="term" value="F:zinc ion binding"/>
    <property type="evidence" value="ECO:0007669"/>
    <property type="project" value="UniProtKB-KW"/>
</dbReference>
<feature type="domain" description="C2H2-type" evidence="7">
    <location>
        <begin position="51"/>
        <end position="69"/>
    </location>
</feature>
<feature type="region of interest" description="Disordered" evidence="6">
    <location>
        <begin position="483"/>
        <end position="508"/>
    </location>
</feature>
<dbReference type="FunFam" id="3.30.160.60:FF:000733">
    <property type="entry name" value="Zinc finger protein 236 variant"/>
    <property type="match status" value="1"/>
</dbReference>
<dbReference type="Proteomes" id="UP000095287">
    <property type="component" value="Unplaced"/>
</dbReference>
<evidence type="ECO:0000256" key="1">
    <source>
        <dbReference type="ARBA" id="ARBA00022723"/>
    </source>
</evidence>
<dbReference type="InterPro" id="IPR036236">
    <property type="entry name" value="Znf_C2H2_sf"/>
</dbReference>
<feature type="region of interest" description="Disordered" evidence="6">
    <location>
        <begin position="316"/>
        <end position="352"/>
    </location>
</feature>
<feature type="compositionally biased region" description="Polar residues" evidence="6">
    <location>
        <begin position="137"/>
        <end position="156"/>
    </location>
</feature>
<dbReference type="FunFam" id="3.30.160.60:FF:000446">
    <property type="entry name" value="Zinc finger protein"/>
    <property type="match status" value="1"/>
</dbReference>
<evidence type="ECO:0000256" key="6">
    <source>
        <dbReference type="SAM" id="MobiDB-lite"/>
    </source>
</evidence>
<sequence>MLASQQSSRYASTTQRDYQQPSTSSAYYGSQNKPSTSGQYLYRSPYSAVVFQCSECQKKFETREELYVHCEECLVELFENEALNVLTNVHSPTQRPLTASAQRSQHQVTAGIVAKSSVPAASTPPASKAKHAGINGITVTPTHPNIIRTLSNSQTPLKARPRQPSTQPQPPPPPSPQPQPELLPQPIYYEEEQSTSYENFDTYTPEETFDSGYEQADSFPVEEVPKAEEETSNTIDISEATSFTTTSGYMYYVSVENNFWDGIDLSELDEDVLLEESNPQQKAPDPPPQQAEQQQSTNGPQEEMYEYVDHAEYLRESSEAPSTYAPEQSLTMEHDSTPSTSANYGSCSSDTKRQHIDAYKEAPPPAHTPSKHRTRYRINDISQEDPPPKLQPQREKKTTTCEEGKPKMECPTCGLILYRHNFSTHYRIHTGEMPFFCEYCSKRFRTTSSLKVHIRAHTGEKPYQCPKCPYACITKRNLDRHITNNHEKNNGELGESGPRYRKSRYRDGDYGSASTGIIWKPQSQLQTNQTTPYNENYGRPIPVPVQVHPPKNQGYTAPAQKAPPRNASASRW</sequence>
<reference evidence="9" key="1">
    <citation type="submission" date="2016-11" db="UniProtKB">
        <authorList>
            <consortium name="WormBaseParasite"/>
        </authorList>
    </citation>
    <scope>IDENTIFICATION</scope>
</reference>
<dbReference type="SUPFAM" id="SSF57667">
    <property type="entry name" value="beta-beta-alpha zinc fingers"/>
    <property type="match status" value="1"/>
</dbReference>
<keyword evidence="3 5" id="KW-0863">Zinc-finger</keyword>
<evidence type="ECO:0000259" key="7">
    <source>
        <dbReference type="PROSITE" id="PS50157"/>
    </source>
</evidence>
<feature type="domain" description="C2H2-type" evidence="7">
    <location>
        <begin position="435"/>
        <end position="462"/>
    </location>
</feature>
<feature type="region of interest" description="Disordered" evidence="6">
    <location>
        <begin position="547"/>
        <end position="572"/>
    </location>
</feature>
<accession>A0A1I7ZBR5</accession>
<keyword evidence="2" id="KW-0677">Repeat</keyword>
<feature type="compositionally biased region" description="Basic and acidic residues" evidence="6">
    <location>
        <begin position="392"/>
        <end position="403"/>
    </location>
</feature>
<dbReference type="GO" id="GO:0005634">
    <property type="term" value="C:nucleus"/>
    <property type="evidence" value="ECO:0007669"/>
    <property type="project" value="UniProtKB-ARBA"/>
</dbReference>
<keyword evidence="4" id="KW-0862">Zinc</keyword>
<keyword evidence="8" id="KW-1185">Reference proteome</keyword>
<name>A0A1I7ZBR5_9BILA</name>
<evidence type="ECO:0000313" key="8">
    <source>
        <dbReference type="Proteomes" id="UP000095287"/>
    </source>
</evidence>
<dbReference type="WBParaSite" id="L893_g24811.t1">
    <property type="protein sequence ID" value="L893_g24811.t1"/>
    <property type="gene ID" value="L893_g24811"/>
</dbReference>
<feature type="compositionally biased region" description="Polar residues" evidence="6">
    <location>
        <begin position="319"/>
        <end position="349"/>
    </location>
</feature>
<feature type="region of interest" description="Disordered" evidence="6">
    <location>
        <begin position="116"/>
        <end position="183"/>
    </location>
</feature>
<dbReference type="PROSITE" id="PS50157">
    <property type="entry name" value="ZINC_FINGER_C2H2_2"/>
    <property type="match status" value="2"/>
</dbReference>
<evidence type="ECO:0000256" key="4">
    <source>
        <dbReference type="ARBA" id="ARBA00022833"/>
    </source>
</evidence>
<feature type="compositionally biased region" description="Low complexity" evidence="6">
    <location>
        <begin position="116"/>
        <end position="127"/>
    </location>
</feature>
<evidence type="ECO:0000256" key="3">
    <source>
        <dbReference type="ARBA" id="ARBA00022771"/>
    </source>
</evidence>
<organism evidence="8 9">
    <name type="scientific">Steinernema glaseri</name>
    <dbReference type="NCBI Taxonomy" id="37863"/>
    <lineage>
        <taxon>Eukaryota</taxon>
        <taxon>Metazoa</taxon>
        <taxon>Ecdysozoa</taxon>
        <taxon>Nematoda</taxon>
        <taxon>Chromadorea</taxon>
        <taxon>Rhabditida</taxon>
        <taxon>Tylenchina</taxon>
        <taxon>Panagrolaimomorpha</taxon>
        <taxon>Strongyloidoidea</taxon>
        <taxon>Steinernematidae</taxon>
        <taxon>Steinernema</taxon>
    </lineage>
</organism>
<dbReference type="InterPro" id="IPR013087">
    <property type="entry name" value="Znf_C2H2_type"/>
</dbReference>
<dbReference type="GO" id="GO:0000122">
    <property type="term" value="P:negative regulation of transcription by RNA polymerase II"/>
    <property type="evidence" value="ECO:0007669"/>
    <property type="project" value="UniProtKB-ARBA"/>
</dbReference>
<dbReference type="PROSITE" id="PS00028">
    <property type="entry name" value="ZINC_FINGER_C2H2_1"/>
    <property type="match status" value="2"/>
</dbReference>
<proteinExistence type="predicted"/>
<dbReference type="Gene3D" id="3.30.160.60">
    <property type="entry name" value="Classic Zinc Finger"/>
    <property type="match status" value="2"/>
</dbReference>
<feature type="region of interest" description="Disordered" evidence="6">
    <location>
        <begin position="380"/>
        <end position="403"/>
    </location>
</feature>
<evidence type="ECO:0000256" key="5">
    <source>
        <dbReference type="PROSITE-ProRule" id="PRU00042"/>
    </source>
</evidence>
<dbReference type="PANTHER" id="PTHR24379:SF121">
    <property type="entry name" value="C2H2-TYPE DOMAIN-CONTAINING PROTEIN"/>
    <property type="match status" value="1"/>
</dbReference>
<feature type="region of interest" description="Disordered" evidence="6">
    <location>
        <begin position="1"/>
        <end position="33"/>
    </location>
</feature>
<dbReference type="SMART" id="SM00355">
    <property type="entry name" value="ZnF_C2H2"/>
    <property type="match status" value="4"/>
</dbReference>
<feature type="compositionally biased region" description="Pro residues" evidence="6">
    <location>
        <begin position="167"/>
        <end position="183"/>
    </location>
</feature>
<protein>
    <submittedName>
        <fullName evidence="9">C2H2-type domain-containing protein</fullName>
    </submittedName>
</protein>
<feature type="region of interest" description="Disordered" evidence="6">
    <location>
        <begin position="277"/>
        <end position="300"/>
    </location>
</feature>
<evidence type="ECO:0000313" key="9">
    <source>
        <dbReference type="WBParaSite" id="L893_g24811.t1"/>
    </source>
</evidence>
<keyword evidence="1" id="KW-0479">Metal-binding</keyword>
<dbReference type="AlphaFoldDB" id="A0A1I7ZBR5"/>
<dbReference type="Pfam" id="PF00096">
    <property type="entry name" value="zf-C2H2"/>
    <property type="match status" value="2"/>
</dbReference>